<evidence type="ECO:0000313" key="10">
    <source>
        <dbReference type="Proteomes" id="UP000324022"/>
    </source>
</evidence>
<feature type="domain" description="FAD-binding PCMH-type" evidence="8">
    <location>
        <begin position="80"/>
        <end position="256"/>
    </location>
</feature>
<evidence type="ECO:0000259" key="8">
    <source>
        <dbReference type="PROSITE" id="PS51387"/>
    </source>
</evidence>
<dbReference type="InterPro" id="IPR012951">
    <property type="entry name" value="BBE"/>
</dbReference>
<dbReference type="InterPro" id="IPR036318">
    <property type="entry name" value="FAD-bd_PCMH-like_sf"/>
</dbReference>
<dbReference type="GO" id="GO:0071949">
    <property type="term" value="F:FAD binding"/>
    <property type="evidence" value="ECO:0007669"/>
    <property type="project" value="InterPro"/>
</dbReference>
<dbReference type="InterPro" id="IPR006094">
    <property type="entry name" value="Oxid_FAD_bind_N"/>
</dbReference>
<dbReference type="AlphaFoldDB" id="A0A5C3EC54"/>
<feature type="chain" id="PRO_5022696423" evidence="7">
    <location>
        <begin position="24"/>
        <end position="536"/>
    </location>
</feature>
<evidence type="ECO:0000256" key="2">
    <source>
        <dbReference type="ARBA" id="ARBA00005466"/>
    </source>
</evidence>
<feature type="signal peptide" evidence="7">
    <location>
        <begin position="1"/>
        <end position="23"/>
    </location>
</feature>
<proteinExistence type="inferred from homology"/>
<dbReference type="InterPro" id="IPR050416">
    <property type="entry name" value="FAD-linked_Oxidoreductase"/>
</dbReference>
<dbReference type="InterPro" id="IPR016169">
    <property type="entry name" value="FAD-bd_PCMH_sub2"/>
</dbReference>
<dbReference type="SUPFAM" id="SSF56176">
    <property type="entry name" value="FAD-binding/transporter-associated domain-like"/>
    <property type="match status" value="1"/>
</dbReference>
<dbReference type="Gene3D" id="3.40.462.20">
    <property type="match status" value="1"/>
</dbReference>
<comment type="cofactor">
    <cofactor evidence="1">
        <name>FAD</name>
        <dbReference type="ChEBI" id="CHEBI:57692"/>
    </cofactor>
</comment>
<evidence type="ECO:0000256" key="4">
    <source>
        <dbReference type="ARBA" id="ARBA00022827"/>
    </source>
</evidence>
<feature type="region of interest" description="Disordered" evidence="6">
    <location>
        <begin position="37"/>
        <end position="61"/>
    </location>
</feature>
<accession>A0A5C3EC54</accession>
<dbReference type="InterPro" id="IPR016166">
    <property type="entry name" value="FAD-bd_PCMH"/>
</dbReference>
<dbReference type="OrthoDB" id="407275at2759"/>
<organism evidence="9 10">
    <name type="scientific">Ustilago trichophora</name>
    <dbReference type="NCBI Taxonomy" id="86804"/>
    <lineage>
        <taxon>Eukaryota</taxon>
        <taxon>Fungi</taxon>
        <taxon>Dikarya</taxon>
        <taxon>Basidiomycota</taxon>
        <taxon>Ustilaginomycotina</taxon>
        <taxon>Ustilaginomycetes</taxon>
        <taxon>Ustilaginales</taxon>
        <taxon>Ustilaginaceae</taxon>
        <taxon>Ustilago</taxon>
    </lineage>
</organism>
<dbReference type="Proteomes" id="UP000324022">
    <property type="component" value="Unassembled WGS sequence"/>
</dbReference>
<dbReference type="PANTHER" id="PTHR42973:SF39">
    <property type="entry name" value="FAD-BINDING PCMH-TYPE DOMAIN-CONTAINING PROTEIN"/>
    <property type="match status" value="1"/>
</dbReference>
<keyword evidence="10" id="KW-1185">Reference proteome</keyword>
<evidence type="ECO:0000256" key="6">
    <source>
        <dbReference type="SAM" id="MobiDB-lite"/>
    </source>
</evidence>
<dbReference type="Gene3D" id="3.30.465.10">
    <property type="match status" value="1"/>
</dbReference>
<keyword evidence="3" id="KW-0285">Flavoprotein</keyword>
<keyword evidence="7" id="KW-0732">Signal</keyword>
<comment type="similarity">
    <text evidence="2">Belongs to the oxygen-dependent FAD-linked oxidoreductase family.</text>
</comment>
<dbReference type="InterPro" id="IPR006093">
    <property type="entry name" value="Oxy_OxRdtase_FAD_BS"/>
</dbReference>
<evidence type="ECO:0000256" key="5">
    <source>
        <dbReference type="ARBA" id="ARBA00023002"/>
    </source>
</evidence>
<dbReference type="PROSITE" id="PS00862">
    <property type="entry name" value="OX2_COVAL_FAD"/>
    <property type="match status" value="1"/>
</dbReference>
<gene>
    <name evidence="9" type="ORF">UTRI_10358</name>
</gene>
<dbReference type="PANTHER" id="PTHR42973">
    <property type="entry name" value="BINDING OXIDOREDUCTASE, PUTATIVE (AFU_ORTHOLOGUE AFUA_1G17690)-RELATED"/>
    <property type="match status" value="1"/>
</dbReference>
<reference evidence="9 10" key="1">
    <citation type="submission" date="2018-03" db="EMBL/GenBank/DDBJ databases">
        <authorList>
            <person name="Guldener U."/>
        </authorList>
    </citation>
    <scope>NUCLEOTIDE SEQUENCE [LARGE SCALE GENOMIC DNA]</scope>
    <source>
        <strain evidence="9 10">NBRC100155</strain>
    </source>
</reference>
<dbReference type="EMBL" id="OOIN01000017">
    <property type="protein sequence ID" value="SPO27241.1"/>
    <property type="molecule type" value="Genomic_DNA"/>
</dbReference>
<keyword evidence="5" id="KW-0560">Oxidoreductase</keyword>
<evidence type="ECO:0000256" key="3">
    <source>
        <dbReference type="ARBA" id="ARBA00022630"/>
    </source>
</evidence>
<dbReference type="PROSITE" id="PS51387">
    <property type="entry name" value="FAD_PCMH"/>
    <property type="match status" value="1"/>
</dbReference>
<keyword evidence="4" id="KW-0274">FAD</keyword>
<name>A0A5C3EC54_9BASI</name>
<evidence type="ECO:0000256" key="7">
    <source>
        <dbReference type="SAM" id="SignalP"/>
    </source>
</evidence>
<evidence type="ECO:0000256" key="1">
    <source>
        <dbReference type="ARBA" id="ARBA00001974"/>
    </source>
</evidence>
<protein>
    <submittedName>
        <fullName evidence="9">Related to Reticuline oxidase</fullName>
    </submittedName>
</protein>
<sequence length="536" mass="58366">MASAKLTLLAAAFTLLSPSLTSAFPVYTFDPSTPSLFPRSSDSDSTNSLRQCLSSSGGYDQAYSTSSDYATLRSSYNPLFDYKPLVITVPTTEADVSSIVKCVSAEGGKQKLSPRSGGHSYEAYSLGGQDGSVVIDLRHLDTITVDKAAKKATVGAGVRLGTLAQKIWDQGEFALPHGTCPMVGVGGHALGGGFGFTTRAWGFLLDRITEMNMVDRDGNVLTVTNDKISDLWWALRGGGANNFGIVTSFTFSLESAPKHILNFSYSYKTNQDCAKAIVALQQLTLSSDSQTGFEPGFGGELLIAGQAAGDFDNNACRLSGQHINTSRASHDHLINLFHVIAGIKPSQVQVKPFTSWIQSLVDIMGSLDVRDRAGKDHEQFYAKSLVQPLIPTYNYDSALKLVNKLNAYANLQGTGNSISFDFLGPLSYSATKVKTQESSFNAHKAAFIYQFYSYGFPDNDNPQAQKQVHEAYDDLVNTAKSSNDNVQWGAYVNYVDARLQDWPKAYYGDSLTRLKHLKKKWDPENIFDFPQGLAHA</sequence>
<dbReference type="GO" id="GO:0016491">
    <property type="term" value="F:oxidoreductase activity"/>
    <property type="evidence" value="ECO:0007669"/>
    <property type="project" value="UniProtKB-KW"/>
</dbReference>
<dbReference type="Pfam" id="PF01565">
    <property type="entry name" value="FAD_binding_4"/>
    <property type="match status" value="1"/>
</dbReference>
<dbReference type="Pfam" id="PF08031">
    <property type="entry name" value="BBE"/>
    <property type="match status" value="1"/>
</dbReference>
<evidence type="ECO:0000313" key="9">
    <source>
        <dbReference type="EMBL" id="SPO27241.1"/>
    </source>
</evidence>